<proteinExistence type="predicted"/>
<dbReference type="Proteomes" id="UP000431401">
    <property type="component" value="Unassembled WGS sequence"/>
</dbReference>
<keyword evidence="3" id="KW-1185">Reference proteome</keyword>
<dbReference type="Pfam" id="PF19953">
    <property type="entry name" value="EACC1"/>
    <property type="match status" value="1"/>
</dbReference>
<reference evidence="2 3" key="1">
    <citation type="submission" date="2019-10" db="EMBL/GenBank/DDBJ databases">
        <title>Nocardia macrotermitis sp. nov. and Nocardia aurantia sp. nov., isolated from the gut of fungus growing-termite Macrotermes natalensis.</title>
        <authorList>
            <person name="Benndorf R."/>
            <person name="Schwitalla J."/>
            <person name="Martin K."/>
            <person name="De Beer W."/>
            <person name="Kaster A.-K."/>
            <person name="Vollmers J."/>
            <person name="Poulsen M."/>
            <person name="Beemelmanns C."/>
        </authorList>
    </citation>
    <scope>NUCLEOTIDE SEQUENCE [LARGE SCALE GENOMIC DNA]</scope>
    <source>
        <strain evidence="2 3">RB56</strain>
    </source>
</reference>
<dbReference type="EMBL" id="WEGI01000003">
    <property type="protein sequence ID" value="MQY25993.1"/>
    <property type="molecule type" value="Genomic_DNA"/>
</dbReference>
<dbReference type="InterPro" id="IPR045428">
    <property type="entry name" value="EACC1"/>
</dbReference>
<sequence>MIVRIRLPGTDTAATLADLAAWLGREDELRGQVAVEQQPVSTGDMGTWPDVLIVALGSGGAGTALATSLGLWIRYRKPRVDIEITRDNGDSVKIAAQGLPENEVARVLRTALGE</sequence>
<evidence type="ECO:0000256" key="1">
    <source>
        <dbReference type="SAM" id="Phobius"/>
    </source>
</evidence>
<organism evidence="2 3">
    <name type="scientific">Nocardia aurantia</name>
    <dbReference type="NCBI Taxonomy" id="2585199"/>
    <lineage>
        <taxon>Bacteria</taxon>
        <taxon>Bacillati</taxon>
        <taxon>Actinomycetota</taxon>
        <taxon>Actinomycetes</taxon>
        <taxon>Mycobacteriales</taxon>
        <taxon>Nocardiaceae</taxon>
        <taxon>Nocardia</taxon>
    </lineage>
</organism>
<feature type="transmembrane region" description="Helical" evidence="1">
    <location>
        <begin position="51"/>
        <end position="73"/>
    </location>
</feature>
<keyword evidence="1" id="KW-0472">Membrane</keyword>
<keyword evidence="1" id="KW-0812">Transmembrane</keyword>
<comment type="caution">
    <text evidence="2">The sequence shown here is derived from an EMBL/GenBank/DDBJ whole genome shotgun (WGS) entry which is preliminary data.</text>
</comment>
<dbReference type="RefSeq" id="WP_153339840.1">
    <property type="nucleotide sequence ID" value="NZ_WEGI01000003.1"/>
</dbReference>
<evidence type="ECO:0000313" key="3">
    <source>
        <dbReference type="Proteomes" id="UP000431401"/>
    </source>
</evidence>
<dbReference type="OrthoDB" id="4326567at2"/>
<name>A0A7K0DJK8_9NOCA</name>
<protein>
    <submittedName>
        <fullName evidence="2">Uncharacterized protein</fullName>
    </submittedName>
</protein>
<evidence type="ECO:0000313" key="2">
    <source>
        <dbReference type="EMBL" id="MQY25993.1"/>
    </source>
</evidence>
<keyword evidence="1" id="KW-1133">Transmembrane helix</keyword>
<dbReference type="AlphaFoldDB" id="A0A7K0DJK8"/>
<gene>
    <name evidence="2" type="ORF">NRB56_15520</name>
</gene>
<accession>A0A7K0DJK8</accession>